<organism evidence="1 2">
    <name type="scientific">Streptococcus mitis</name>
    <dbReference type="NCBI Taxonomy" id="28037"/>
    <lineage>
        <taxon>Bacteria</taxon>
        <taxon>Bacillati</taxon>
        <taxon>Bacillota</taxon>
        <taxon>Bacilli</taxon>
        <taxon>Lactobacillales</taxon>
        <taxon>Streptococcaceae</taxon>
        <taxon>Streptococcus</taxon>
        <taxon>Streptococcus mitis group</taxon>
    </lineage>
</organism>
<comment type="caution">
    <text evidence="1">The sequence shown here is derived from an EMBL/GenBank/DDBJ whole genome shotgun (WGS) entry which is preliminary data.</text>
</comment>
<protein>
    <submittedName>
        <fullName evidence="1">IS5/IS1182 family transposase</fullName>
    </submittedName>
</protein>
<dbReference type="EMBL" id="WIJK01000008">
    <property type="protein sequence ID" value="MQQ52150.1"/>
    <property type="molecule type" value="Genomic_DNA"/>
</dbReference>
<name>A0A7X1RMH1_STRMT</name>
<reference evidence="1 2" key="1">
    <citation type="submission" date="2019-10" db="EMBL/GenBank/DDBJ databases">
        <title>Streptococcus mitis of the oral and urogenital tracts.</title>
        <authorList>
            <person name="Price T."/>
            <person name="Mores C.R."/>
            <person name="Putonti C."/>
            <person name="Wolfe A.J."/>
        </authorList>
    </citation>
    <scope>NUCLEOTIDE SEQUENCE [LARGE SCALE GENOMIC DNA]</scope>
    <source>
        <strain evidence="1 2">SM16</strain>
    </source>
</reference>
<dbReference type="Proteomes" id="UP000467560">
    <property type="component" value="Unassembled WGS sequence"/>
</dbReference>
<evidence type="ECO:0000313" key="1">
    <source>
        <dbReference type="EMBL" id="MQQ52150.1"/>
    </source>
</evidence>
<feature type="non-terminal residue" evidence="1">
    <location>
        <position position="1"/>
    </location>
</feature>
<proteinExistence type="predicted"/>
<evidence type="ECO:0000313" key="2">
    <source>
        <dbReference type="Proteomes" id="UP000467560"/>
    </source>
</evidence>
<sequence length="49" mass="5863">YHNLRYTREKGKSKMEDQVGLTLACLNIKKLVKWIENIPFYFSQIQIFG</sequence>
<dbReference type="AlphaFoldDB" id="A0A7X1RMH1"/>
<accession>A0A7X1RMH1</accession>
<gene>
    <name evidence="1" type="ORF">GEZ89_04075</name>
</gene>